<reference evidence="2" key="4">
    <citation type="journal article" date="2015" name="G3 (Bethesda)">
        <title>Genome sequences of three phytopathogenic species of the Magnaporthaceae family of fungi.</title>
        <authorList>
            <person name="Okagaki L.H."/>
            <person name="Nunes C.C."/>
            <person name="Sailsbery J."/>
            <person name="Clay B."/>
            <person name="Brown D."/>
            <person name="John T."/>
            <person name="Oh Y."/>
            <person name="Young N."/>
            <person name="Fitzgerald M."/>
            <person name="Haas B.J."/>
            <person name="Zeng Q."/>
            <person name="Young S."/>
            <person name="Adiconis X."/>
            <person name="Fan L."/>
            <person name="Levin J.Z."/>
            <person name="Mitchell T.K."/>
            <person name="Okubara P.A."/>
            <person name="Farman M.L."/>
            <person name="Kohn L.M."/>
            <person name="Birren B."/>
            <person name="Ma L.-J."/>
            <person name="Dean R.A."/>
        </authorList>
    </citation>
    <scope>NUCLEOTIDE SEQUENCE</scope>
    <source>
        <strain evidence="2">ATCC 64411 / 73-15</strain>
    </source>
</reference>
<sequence length="255" mass="28687">MYHTCVTSQGLVIPDRALFGASLGSLHHFPCPNKLDISLSGHCDFCKVIIGQSSELVGSGMGKPRHSEQKVITIAFPNPENVRKSRDNLLCPFSQKALRVARLEARAPMDIAVHCFDKIKRHPTLYEDFRAKRVQLVKNGYLHCWADEAEGCKKAVMICQLSDSPWRFTKSCAGLQGRAIDAAIPYQPCQLASARPSPGSRIFAYKAEKKEARQREWRLRDSVWNSTCSRWQCHCLVSPGQDSRLQRFGNCIGRI</sequence>
<evidence type="ECO:0000313" key="1">
    <source>
        <dbReference type="EMBL" id="KLU82414.1"/>
    </source>
</evidence>
<name>A0A0C4DNU0_MAGP6</name>
<dbReference type="EnsemblFungi" id="MAPG_01486T0">
    <property type="protein sequence ID" value="MAPG_01486T0"/>
    <property type="gene ID" value="MAPG_01486"/>
</dbReference>
<accession>A0A0C4DNU0</accession>
<keyword evidence="3" id="KW-1185">Reference proteome</keyword>
<organism evidence="2 3">
    <name type="scientific">Magnaporthiopsis poae (strain ATCC 64411 / 73-15)</name>
    <name type="common">Kentucky bluegrass fungus</name>
    <name type="synonym">Magnaporthe poae</name>
    <dbReference type="NCBI Taxonomy" id="644358"/>
    <lineage>
        <taxon>Eukaryota</taxon>
        <taxon>Fungi</taxon>
        <taxon>Dikarya</taxon>
        <taxon>Ascomycota</taxon>
        <taxon>Pezizomycotina</taxon>
        <taxon>Sordariomycetes</taxon>
        <taxon>Sordariomycetidae</taxon>
        <taxon>Magnaporthales</taxon>
        <taxon>Magnaporthaceae</taxon>
        <taxon>Magnaporthiopsis</taxon>
    </lineage>
</organism>
<evidence type="ECO:0000313" key="2">
    <source>
        <dbReference type="EnsemblFungi" id="MAPG_01486T0"/>
    </source>
</evidence>
<reference evidence="1" key="3">
    <citation type="submission" date="2011-03" db="EMBL/GenBank/DDBJ databases">
        <title>Annotation of Magnaporthe poae ATCC 64411.</title>
        <authorList>
            <person name="Ma L.-J."/>
            <person name="Dead R."/>
            <person name="Young S.K."/>
            <person name="Zeng Q."/>
            <person name="Gargeya S."/>
            <person name="Fitzgerald M."/>
            <person name="Haas B."/>
            <person name="Abouelleil A."/>
            <person name="Alvarado L."/>
            <person name="Arachchi H.M."/>
            <person name="Berlin A."/>
            <person name="Brown A."/>
            <person name="Chapman S.B."/>
            <person name="Chen Z."/>
            <person name="Dunbar C."/>
            <person name="Freedman E."/>
            <person name="Gearin G."/>
            <person name="Gellesch M."/>
            <person name="Goldberg J."/>
            <person name="Griggs A."/>
            <person name="Gujja S."/>
            <person name="Heiman D."/>
            <person name="Howarth C."/>
            <person name="Larson L."/>
            <person name="Lui A."/>
            <person name="MacDonald P.J.P."/>
            <person name="Mehta T."/>
            <person name="Montmayeur A."/>
            <person name="Murphy C."/>
            <person name="Neiman D."/>
            <person name="Pearson M."/>
            <person name="Priest M."/>
            <person name="Roberts A."/>
            <person name="Saif S."/>
            <person name="Shea T."/>
            <person name="Shenoy N."/>
            <person name="Sisk P."/>
            <person name="Stolte C."/>
            <person name="Sykes S."/>
            <person name="Yandava C."/>
            <person name="Wortman J."/>
            <person name="Nusbaum C."/>
            <person name="Birren B."/>
        </authorList>
    </citation>
    <scope>NUCLEOTIDE SEQUENCE</scope>
    <source>
        <strain evidence="1">ATCC 64411</strain>
    </source>
</reference>
<reference evidence="3" key="1">
    <citation type="submission" date="2010-05" db="EMBL/GenBank/DDBJ databases">
        <title>The genome sequence of Magnaporthe poae strain ATCC 64411.</title>
        <authorList>
            <person name="Ma L.-J."/>
            <person name="Dead R."/>
            <person name="Young S."/>
            <person name="Zeng Q."/>
            <person name="Koehrsen M."/>
            <person name="Alvarado L."/>
            <person name="Berlin A."/>
            <person name="Chapman S.B."/>
            <person name="Chen Z."/>
            <person name="Freedman E."/>
            <person name="Gellesch M."/>
            <person name="Goldberg J."/>
            <person name="Griggs A."/>
            <person name="Gujja S."/>
            <person name="Heilman E.R."/>
            <person name="Heiman D."/>
            <person name="Hepburn T."/>
            <person name="Howarth C."/>
            <person name="Jen D."/>
            <person name="Larson L."/>
            <person name="Mehta T."/>
            <person name="Neiman D."/>
            <person name="Pearson M."/>
            <person name="Roberts A."/>
            <person name="Saif S."/>
            <person name="Shea T."/>
            <person name="Shenoy N."/>
            <person name="Sisk P."/>
            <person name="Stolte C."/>
            <person name="Sykes S."/>
            <person name="Walk T."/>
            <person name="White J."/>
            <person name="Yandava C."/>
            <person name="Haas B."/>
            <person name="Nusbaum C."/>
            <person name="Birren B."/>
        </authorList>
    </citation>
    <scope>NUCLEOTIDE SEQUENCE [LARGE SCALE GENOMIC DNA]</scope>
    <source>
        <strain evidence="3">ATCC 64411 / 73-15</strain>
    </source>
</reference>
<dbReference type="AlphaFoldDB" id="A0A0C4DNU0"/>
<dbReference type="EMBL" id="ADBL01000359">
    <property type="status" value="NOT_ANNOTATED_CDS"/>
    <property type="molecule type" value="Genomic_DNA"/>
</dbReference>
<evidence type="ECO:0000313" key="3">
    <source>
        <dbReference type="Proteomes" id="UP000011715"/>
    </source>
</evidence>
<dbReference type="VEuPathDB" id="FungiDB:MAPG_01486"/>
<dbReference type="EMBL" id="GL876966">
    <property type="protein sequence ID" value="KLU82414.1"/>
    <property type="molecule type" value="Genomic_DNA"/>
</dbReference>
<protein>
    <submittedName>
        <fullName evidence="1 2">Uncharacterized protein</fullName>
    </submittedName>
</protein>
<proteinExistence type="predicted"/>
<gene>
    <name evidence="1" type="ORF">MAPG_01486</name>
</gene>
<dbReference type="Proteomes" id="UP000011715">
    <property type="component" value="Unassembled WGS sequence"/>
</dbReference>
<reference evidence="2" key="5">
    <citation type="submission" date="2015-06" db="UniProtKB">
        <authorList>
            <consortium name="EnsemblFungi"/>
        </authorList>
    </citation>
    <scope>IDENTIFICATION</scope>
    <source>
        <strain evidence="2">ATCC 64411</strain>
    </source>
</reference>
<reference evidence="1" key="2">
    <citation type="submission" date="2010-05" db="EMBL/GenBank/DDBJ databases">
        <title>The Genome Sequence of Magnaporthe poae strain ATCC 64411.</title>
        <authorList>
            <consortium name="The Broad Institute Genome Sequencing Platform"/>
            <consortium name="Broad Institute Genome Sequencing Center for Infectious Disease"/>
            <person name="Ma L.-J."/>
            <person name="Dead R."/>
            <person name="Young S."/>
            <person name="Zeng Q."/>
            <person name="Koehrsen M."/>
            <person name="Alvarado L."/>
            <person name="Berlin A."/>
            <person name="Chapman S.B."/>
            <person name="Chen Z."/>
            <person name="Freedman E."/>
            <person name="Gellesch M."/>
            <person name="Goldberg J."/>
            <person name="Griggs A."/>
            <person name="Gujja S."/>
            <person name="Heilman E.R."/>
            <person name="Heiman D."/>
            <person name="Hepburn T."/>
            <person name="Howarth C."/>
            <person name="Jen D."/>
            <person name="Larson L."/>
            <person name="Mehta T."/>
            <person name="Neiman D."/>
            <person name="Pearson M."/>
            <person name="Roberts A."/>
            <person name="Saif S."/>
            <person name="Shea T."/>
            <person name="Shenoy N."/>
            <person name="Sisk P."/>
            <person name="Stolte C."/>
            <person name="Sykes S."/>
            <person name="Walk T."/>
            <person name="White J."/>
            <person name="Yandava C."/>
            <person name="Haas B."/>
            <person name="Nusbaum C."/>
            <person name="Birren B."/>
        </authorList>
    </citation>
    <scope>NUCLEOTIDE SEQUENCE</scope>
    <source>
        <strain evidence="1">ATCC 64411</strain>
    </source>
</reference>